<keyword evidence="1" id="KW-0812">Transmembrane</keyword>
<dbReference type="Pfam" id="PF24800">
    <property type="entry name" value="DUF7702"/>
    <property type="match status" value="1"/>
</dbReference>
<evidence type="ECO:0000256" key="1">
    <source>
        <dbReference type="SAM" id="Phobius"/>
    </source>
</evidence>
<feature type="transmembrane region" description="Helical" evidence="1">
    <location>
        <begin position="214"/>
        <end position="234"/>
    </location>
</feature>
<feature type="transmembrane region" description="Helical" evidence="1">
    <location>
        <begin position="100"/>
        <end position="122"/>
    </location>
</feature>
<keyword evidence="4" id="KW-1185">Reference proteome</keyword>
<dbReference type="EMBL" id="JBFXLS010000038">
    <property type="protein sequence ID" value="KAL2825193.1"/>
    <property type="molecule type" value="Genomic_DNA"/>
</dbReference>
<organism evidence="3 4">
    <name type="scientific">Aspergillus cavernicola</name>
    <dbReference type="NCBI Taxonomy" id="176166"/>
    <lineage>
        <taxon>Eukaryota</taxon>
        <taxon>Fungi</taxon>
        <taxon>Dikarya</taxon>
        <taxon>Ascomycota</taxon>
        <taxon>Pezizomycotina</taxon>
        <taxon>Eurotiomycetes</taxon>
        <taxon>Eurotiomycetidae</taxon>
        <taxon>Eurotiales</taxon>
        <taxon>Aspergillaceae</taxon>
        <taxon>Aspergillus</taxon>
        <taxon>Aspergillus subgen. Nidulantes</taxon>
    </lineage>
</organism>
<dbReference type="PANTHER" id="PTHR42109:SF3">
    <property type="entry name" value="INTEGRAL MEMBRANE PROTEIN (AFU_ORTHOLOGUE AFUA_5G00100)"/>
    <property type="match status" value="1"/>
</dbReference>
<gene>
    <name evidence="3" type="ORF">BDW59DRAFT_161908</name>
</gene>
<dbReference type="InterPro" id="IPR056119">
    <property type="entry name" value="DUF7702"/>
</dbReference>
<proteinExistence type="predicted"/>
<feature type="transmembrane region" description="Helical" evidence="1">
    <location>
        <begin position="6"/>
        <end position="25"/>
    </location>
</feature>
<feature type="domain" description="DUF7702" evidence="2">
    <location>
        <begin position="3"/>
        <end position="235"/>
    </location>
</feature>
<feature type="transmembrane region" description="Helical" evidence="1">
    <location>
        <begin position="142"/>
        <end position="162"/>
    </location>
</feature>
<comment type="caution">
    <text evidence="3">The sequence shown here is derived from an EMBL/GenBank/DDBJ whole genome shotgun (WGS) entry which is preliminary data.</text>
</comment>
<evidence type="ECO:0000313" key="4">
    <source>
        <dbReference type="Proteomes" id="UP001610335"/>
    </source>
</evidence>
<reference evidence="3 4" key="1">
    <citation type="submission" date="2024-07" db="EMBL/GenBank/DDBJ databases">
        <title>Section-level genome sequencing and comparative genomics of Aspergillus sections Usti and Cavernicolus.</title>
        <authorList>
            <consortium name="Lawrence Berkeley National Laboratory"/>
            <person name="Nybo J.L."/>
            <person name="Vesth T.C."/>
            <person name="Theobald S."/>
            <person name="Frisvad J.C."/>
            <person name="Larsen T.O."/>
            <person name="Kjaerboelling I."/>
            <person name="Rothschild-Mancinelli K."/>
            <person name="Lyhne E.K."/>
            <person name="Kogle M.E."/>
            <person name="Barry K."/>
            <person name="Clum A."/>
            <person name="Na H."/>
            <person name="Ledsgaard L."/>
            <person name="Lin J."/>
            <person name="Lipzen A."/>
            <person name="Kuo A."/>
            <person name="Riley R."/>
            <person name="Mondo S."/>
            <person name="LaButti K."/>
            <person name="Haridas S."/>
            <person name="Pangalinan J."/>
            <person name="Salamov A.A."/>
            <person name="Simmons B.A."/>
            <person name="Magnuson J.K."/>
            <person name="Chen J."/>
            <person name="Drula E."/>
            <person name="Henrissat B."/>
            <person name="Wiebenga A."/>
            <person name="Lubbers R.J."/>
            <person name="Gomes A.C."/>
            <person name="Makela M.R."/>
            <person name="Stajich J."/>
            <person name="Grigoriev I.V."/>
            <person name="Mortensen U.H."/>
            <person name="De vries R.P."/>
            <person name="Baker S.E."/>
            <person name="Andersen M.R."/>
        </authorList>
    </citation>
    <scope>NUCLEOTIDE SEQUENCE [LARGE SCALE GENOMIC DNA]</scope>
    <source>
        <strain evidence="3 4">CBS 600.67</strain>
    </source>
</reference>
<name>A0ABR4IEB0_9EURO</name>
<feature type="transmembrane region" description="Helical" evidence="1">
    <location>
        <begin position="32"/>
        <end position="53"/>
    </location>
</feature>
<dbReference type="Proteomes" id="UP001610335">
    <property type="component" value="Unassembled WGS sequence"/>
</dbReference>
<feature type="transmembrane region" description="Helical" evidence="1">
    <location>
        <begin position="59"/>
        <end position="80"/>
    </location>
</feature>
<feature type="transmembrane region" description="Helical" evidence="1">
    <location>
        <begin position="174"/>
        <end position="194"/>
    </location>
</feature>
<evidence type="ECO:0000313" key="3">
    <source>
        <dbReference type="EMBL" id="KAL2825193.1"/>
    </source>
</evidence>
<keyword evidence="1" id="KW-0472">Membrane</keyword>
<evidence type="ECO:0000259" key="2">
    <source>
        <dbReference type="Pfam" id="PF24800"/>
    </source>
</evidence>
<keyword evidence="1" id="KW-1133">Transmembrane helix</keyword>
<protein>
    <recommendedName>
        <fullName evidence="2">DUF7702 domain-containing protein</fullName>
    </recommendedName>
</protein>
<sequence>MVNGVLAADLVLYAVLFPLSVYNFITHRWTGVLAWYYLSFFCGLRVVSGALGVSSDDSLVANILIGVGTSPLILAVDGLIHEARAYRNPNQKKWLGWGVIYIVTGVVAVGVALSVTGALQIYRGHPKSNSYTHWEAGTALMVVVWVLEVLWASFSLLSSQALREAPRYRDGTILLYSSMIALIFLGIRVIYALIAVCTQRRDLSPVYGTTAVRVVLMFLPEAFSVLVIIFAGFMTGRRSGKA</sequence>
<accession>A0ABR4IEB0</accession>
<dbReference type="PANTHER" id="PTHR42109">
    <property type="entry name" value="UNPLACED GENOMIC SCAFFOLD UM_SCAF_CONTIG_1.265, WHOLE GENOME SHOTGUN SEQUENCE"/>
    <property type="match status" value="1"/>
</dbReference>